<proteinExistence type="predicted"/>
<name>A0A6G1HE13_9PEZI</name>
<sequence length="658" mass="69914">MEKGPLTLAHNHGKAASLETQKGNISTASSEHNLAAAEFSNALKGTGDFEAIRVLRLLELEHIRLAEHIKATSQPVAHVLSTTEEQEEEGDDPTTTDTPASAPRRTDNAPRRRSPPHATPGSTSPVSSRRPPRDLSSSIASNLATARGRPTPQSRRGLPASPEVSAHNAGGRMVGLPDRRVNTQTTDSRRQPGIPAPVLGPTRTDKLQQTSNASNPADDNFNRFFSTFEGLFSKISAPLAFAGLPLYPDNSTQPEPPTKAKEPPSRGSARARSRAPDDPDLNFLYSPAALRAIKDDVGAFPANSESFYVVPPSGGTISYAHMAAGRNQGPTSVGDDGPARSLEDDEFVDARETFDPDSPRASRHSRDGSMNMKASALITNRRLPSGRQAPRGTVSQPRHSPNRKTNEELELENEQMKKLLDMQSKRLAMWEASSQSQSMALAQSIRAANSAAGGSSAGTVTGRPPRLEREGSSGVGAGRVIQDPLATTVSVSDAAAAAAGKLKRDRERRAIQAGAEAADLDFPVAAFEDAEPADGDGRKELERQIRELRDEREKLELVSQKQKRTIERYREQWEVLKKSARGKMEERKAGAAAGGGGGGNGGPGASVSEGNGSGNSAETSSTSSAMTGRSDQTVTPGPSSGERRASTKSVSEEGKKVT</sequence>
<accession>A0A6G1HE13</accession>
<feature type="compositionally biased region" description="Polar residues" evidence="2">
    <location>
        <begin position="207"/>
        <end position="217"/>
    </location>
</feature>
<reference evidence="3" key="1">
    <citation type="journal article" date="2020" name="Stud. Mycol.">
        <title>101 Dothideomycetes genomes: a test case for predicting lifestyles and emergence of pathogens.</title>
        <authorList>
            <person name="Haridas S."/>
            <person name="Albert R."/>
            <person name="Binder M."/>
            <person name="Bloem J."/>
            <person name="Labutti K."/>
            <person name="Salamov A."/>
            <person name="Andreopoulos B."/>
            <person name="Baker S."/>
            <person name="Barry K."/>
            <person name="Bills G."/>
            <person name="Bluhm B."/>
            <person name="Cannon C."/>
            <person name="Castanera R."/>
            <person name="Culley D."/>
            <person name="Daum C."/>
            <person name="Ezra D."/>
            <person name="Gonzalez J."/>
            <person name="Henrissat B."/>
            <person name="Kuo A."/>
            <person name="Liang C."/>
            <person name="Lipzen A."/>
            <person name="Lutzoni F."/>
            <person name="Magnuson J."/>
            <person name="Mondo S."/>
            <person name="Nolan M."/>
            <person name="Ohm R."/>
            <person name="Pangilinan J."/>
            <person name="Park H.-J."/>
            <person name="Ramirez L."/>
            <person name="Alfaro M."/>
            <person name="Sun H."/>
            <person name="Tritt A."/>
            <person name="Yoshinaga Y."/>
            <person name="Zwiers L.-H."/>
            <person name="Turgeon B."/>
            <person name="Goodwin S."/>
            <person name="Spatafora J."/>
            <person name="Crous P."/>
            <person name="Grigoriev I."/>
        </authorList>
    </citation>
    <scope>NUCLEOTIDE SEQUENCE</scope>
    <source>
        <strain evidence="3">CBS 113979</strain>
    </source>
</reference>
<gene>
    <name evidence="3" type="ORF">K402DRAFT_444003</name>
</gene>
<feature type="compositionally biased region" description="Low complexity" evidence="2">
    <location>
        <begin position="605"/>
        <end position="624"/>
    </location>
</feature>
<dbReference type="PANTHER" id="PTHR40130">
    <property type="entry name" value="EXPRESSED PROTEIN"/>
    <property type="match status" value="1"/>
</dbReference>
<feature type="region of interest" description="Disordered" evidence="2">
    <location>
        <begin position="349"/>
        <end position="411"/>
    </location>
</feature>
<feature type="compositionally biased region" description="Basic and acidic residues" evidence="2">
    <location>
        <begin position="578"/>
        <end position="589"/>
    </location>
</feature>
<feature type="compositionally biased region" description="Basic and acidic residues" evidence="2">
    <location>
        <begin position="641"/>
        <end position="658"/>
    </location>
</feature>
<feature type="compositionally biased region" description="Low complexity" evidence="2">
    <location>
        <begin position="122"/>
        <end position="138"/>
    </location>
</feature>
<protein>
    <submittedName>
        <fullName evidence="3">Uncharacterized protein</fullName>
    </submittedName>
</protein>
<feature type="compositionally biased region" description="Polar residues" evidence="2">
    <location>
        <begin position="625"/>
        <end position="638"/>
    </location>
</feature>
<feature type="coiled-coil region" evidence="1">
    <location>
        <begin position="538"/>
        <end position="572"/>
    </location>
</feature>
<dbReference type="AlphaFoldDB" id="A0A6G1HE13"/>
<keyword evidence="4" id="KW-1185">Reference proteome</keyword>
<dbReference type="EMBL" id="ML977140">
    <property type="protein sequence ID" value="KAF1991292.1"/>
    <property type="molecule type" value="Genomic_DNA"/>
</dbReference>
<feature type="compositionally biased region" description="Acidic residues" evidence="2">
    <location>
        <begin position="84"/>
        <end position="94"/>
    </location>
</feature>
<dbReference type="OrthoDB" id="3197614at2759"/>
<feature type="region of interest" description="Disordered" evidence="2">
    <location>
        <begin position="578"/>
        <end position="658"/>
    </location>
</feature>
<feature type="region of interest" description="Disordered" evidence="2">
    <location>
        <begin position="246"/>
        <end position="281"/>
    </location>
</feature>
<organism evidence="3 4">
    <name type="scientific">Aulographum hederae CBS 113979</name>
    <dbReference type="NCBI Taxonomy" id="1176131"/>
    <lineage>
        <taxon>Eukaryota</taxon>
        <taxon>Fungi</taxon>
        <taxon>Dikarya</taxon>
        <taxon>Ascomycota</taxon>
        <taxon>Pezizomycotina</taxon>
        <taxon>Dothideomycetes</taxon>
        <taxon>Pleosporomycetidae</taxon>
        <taxon>Aulographales</taxon>
        <taxon>Aulographaceae</taxon>
    </lineage>
</organism>
<dbReference type="Gene3D" id="1.20.58.80">
    <property type="entry name" value="Phosphotransferase system, lactose/cellobiose-type IIA subunit"/>
    <property type="match status" value="1"/>
</dbReference>
<evidence type="ECO:0000256" key="1">
    <source>
        <dbReference type="SAM" id="Coils"/>
    </source>
</evidence>
<feature type="compositionally biased region" description="Low complexity" evidence="2">
    <location>
        <begin position="449"/>
        <end position="458"/>
    </location>
</feature>
<feature type="compositionally biased region" description="Gly residues" evidence="2">
    <location>
        <begin position="592"/>
        <end position="604"/>
    </location>
</feature>
<feature type="region of interest" description="Disordered" evidence="2">
    <location>
        <begin position="80"/>
        <end position="220"/>
    </location>
</feature>
<evidence type="ECO:0000313" key="4">
    <source>
        <dbReference type="Proteomes" id="UP000800041"/>
    </source>
</evidence>
<dbReference type="PANTHER" id="PTHR40130:SF1">
    <property type="entry name" value="SPINDLE POLE BODY-ASSOCIATED PROTEIN CUT12 DOMAIN-CONTAINING PROTEIN"/>
    <property type="match status" value="1"/>
</dbReference>
<dbReference type="Proteomes" id="UP000800041">
    <property type="component" value="Unassembled WGS sequence"/>
</dbReference>
<feature type="compositionally biased region" description="Basic and acidic residues" evidence="2">
    <location>
        <begin position="349"/>
        <end position="367"/>
    </location>
</feature>
<feature type="region of interest" description="Disordered" evidence="2">
    <location>
        <begin position="449"/>
        <end position="479"/>
    </location>
</feature>
<evidence type="ECO:0000313" key="3">
    <source>
        <dbReference type="EMBL" id="KAF1991292.1"/>
    </source>
</evidence>
<keyword evidence="1" id="KW-0175">Coiled coil</keyword>
<evidence type="ECO:0000256" key="2">
    <source>
        <dbReference type="SAM" id="MobiDB-lite"/>
    </source>
</evidence>